<dbReference type="PROSITE" id="PS00108">
    <property type="entry name" value="PROTEIN_KINASE_ST"/>
    <property type="match status" value="1"/>
</dbReference>
<dbReference type="AlphaFoldDB" id="A0A168RLV0"/>
<feature type="region of interest" description="Disordered" evidence="4">
    <location>
        <begin position="169"/>
        <end position="294"/>
    </location>
</feature>
<feature type="compositionally biased region" description="Low complexity" evidence="4">
    <location>
        <begin position="232"/>
        <end position="262"/>
    </location>
</feature>
<feature type="compositionally biased region" description="Basic and acidic residues" evidence="4">
    <location>
        <begin position="770"/>
        <end position="788"/>
    </location>
</feature>
<reference evidence="7" key="1">
    <citation type="submission" date="2016-04" db="EMBL/GenBank/DDBJ databases">
        <authorList>
            <person name="Evans L.H."/>
            <person name="Alamgir A."/>
            <person name="Owens N."/>
            <person name="Weber N.D."/>
            <person name="Virtaneva K."/>
            <person name="Barbian K."/>
            <person name="Babar A."/>
            <person name="Rosenke K."/>
        </authorList>
    </citation>
    <scope>NUCLEOTIDE SEQUENCE [LARGE SCALE GENOMIC DNA]</scope>
    <source>
        <strain evidence="7">CBS 101.48</strain>
    </source>
</reference>
<dbReference type="GO" id="GO:0035556">
    <property type="term" value="P:intracellular signal transduction"/>
    <property type="evidence" value="ECO:0007669"/>
    <property type="project" value="TreeGrafter"/>
</dbReference>
<dbReference type="GO" id="GO:0004674">
    <property type="term" value="F:protein serine/threonine kinase activity"/>
    <property type="evidence" value="ECO:0007669"/>
    <property type="project" value="TreeGrafter"/>
</dbReference>
<keyword evidence="2 3" id="KW-0067">ATP-binding</keyword>
<dbReference type="InterPro" id="IPR008271">
    <property type="entry name" value="Ser/Thr_kinase_AS"/>
</dbReference>
<proteinExistence type="predicted"/>
<evidence type="ECO:0000256" key="3">
    <source>
        <dbReference type="PROSITE-ProRule" id="PRU10141"/>
    </source>
</evidence>
<dbReference type="InterPro" id="IPR000014">
    <property type="entry name" value="PAS"/>
</dbReference>
<feature type="domain" description="Protein kinase" evidence="5">
    <location>
        <begin position="891"/>
        <end position="1105"/>
    </location>
</feature>
<sequence>MKGVKSLKSASDMDLNCLDDSSSLKDEMENLSLAPDGLLRLREHTTTSDQATISPTILRSDSDNNTDATLLREQAAGTLPLDRPISPTPSPTSTLSTPSFDIAKFPQDSLHSFRFSSATSTDLVALRKRVMTRSIDFIKHSTQGGWKAPETLPGHYSTTNLLASMDRKRNKARSMGYTQPTQAYDTDHIPTSASGSSISIPPATKSSSSIHQRRTRRSSLPDINEDSHNNASTSTRTLSSSSSVSTSTTDSSSRTSSTRATTPAGNTSISKLTSSSNDEGSNGHGPFNEDDDELDHQQPSLALFPHPALHNPTRFLPQNQAILTTYDDWKVILSNNIASFVLVGGGGGGGINGHRRFCSSLVGKSVLDYVDESFRGRLQAMIKKRRQELVHLEDSAGGMVLVCGNVLPIVKDDGTKSAASLWLKEKRNDAGSSVYIWIFEEVFETVTHVSIDSKGLICYADNGIEGLLDYAPESLMGKSIDTLIPSLSMDQHANTSPSWQDINRYKYFGCRTRLGAHLPIIIKLLDKSTTERPPNCCSTIRITSIPMIAGLVTIRQDGIIEGCNDVFVKYMFGYSQEELVTGQKSIGDLMPQFPGVLQSLRRDDLLQHGVIINNIICRKLVADLTTPSTTPAAPTPPQGGKRLTQTPNGQPLPVLIAVHRDGTEFEIQLQLKLAEESDDGICALWITFDRDSTLSRVGHKMGGPALELKQHNGLGLPTAKRDERIIDEEDEEDDDDDDDDDNRPTSLASSVSDTDCQNDPSSIHTNRTLEYTKETQPRQYQHHTDKTEPMIIPLKTAGYSSSPSTHDSSGMGGSLSVSRPPCDTGSPRVTSFSRPTFSTYTQQEDQPSPTSPSTPYSPTAFGGNRPRAFSTASVTMPEYSAQTHSLCIDDFEILDEIGQGAYGLVKLAVQKKDMSQKKVVIKYVIKSRILVDCWTRDRKLGMVPAEIHILHTLRKIPHDNCGDMMDYFEDDDYYYIVMELHGAGMDLFDYIEFKDTMHESEIRSIFKQIAMAVRHLHSHKIVHRDIKDENVVLDHNGGIRLIDFGSAAYIRPGRRYETFVGTLDYAAPEILRGQTYDGPPQDVWALGILLALCGSDQENAGPRRR</sequence>
<evidence type="ECO:0000256" key="1">
    <source>
        <dbReference type="ARBA" id="ARBA00022741"/>
    </source>
</evidence>
<feature type="compositionally biased region" description="Polar residues" evidence="4">
    <location>
        <begin position="744"/>
        <end position="769"/>
    </location>
</feature>
<dbReference type="OrthoDB" id="10252171at2759"/>
<dbReference type="GO" id="GO:0005634">
    <property type="term" value="C:nucleus"/>
    <property type="evidence" value="ECO:0007669"/>
    <property type="project" value="TreeGrafter"/>
</dbReference>
<evidence type="ECO:0000313" key="7">
    <source>
        <dbReference type="EMBL" id="SAM07116.1"/>
    </source>
</evidence>
<evidence type="ECO:0000259" key="6">
    <source>
        <dbReference type="PROSITE" id="PS50112"/>
    </source>
</evidence>
<dbReference type="InterPro" id="IPR011009">
    <property type="entry name" value="Kinase-like_dom_sf"/>
</dbReference>
<dbReference type="FunFam" id="3.30.200.20:FF:000314">
    <property type="entry name" value="Serine/threonine protein kinase"/>
    <property type="match status" value="1"/>
</dbReference>
<keyword evidence="1 3" id="KW-0547">Nucleotide-binding</keyword>
<name>A0A168RLV0_ABSGL</name>
<dbReference type="InterPro" id="IPR000719">
    <property type="entry name" value="Prot_kinase_dom"/>
</dbReference>
<feature type="region of interest" description="Disordered" evidence="4">
    <location>
        <begin position="627"/>
        <end position="648"/>
    </location>
</feature>
<keyword evidence="8" id="KW-1185">Reference proteome</keyword>
<protein>
    <recommendedName>
        <fullName evidence="9">Protein kinase domain-containing protein</fullName>
    </recommendedName>
</protein>
<dbReference type="EMBL" id="LT554726">
    <property type="protein sequence ID" value="SAM07116.1"/>
    <property type="molecule type" value="Genomic_DNA"/>
</dbReference>
<dbReference type="CDD" id="cd00130">
    <property type="entry name" value="PAS"/>
    <property type="match status" value="2"/>
</dbReference>
<feature type="domain" description="PAS" evidence="6">
    <location>
        <begin position="451"/>
        <end position="486"/>
    </location>
</feature>
<feature type="compositionally biased region" description="Polar residues" evidence="4">
    <location>
        <begin position="798"/>
        <end position="808"/>
    </location>
</feature>
<dbReference type="InParanoid" id="A0A168RLV0"/>
<feature type="region of interest" description="Disordered" evidence="4">
    <location>
        <begin position="45"/>
        <end position="97"/>
    </location>
</feature>
<evidence type="ECO:0000259" key="5">
    <source>
        <dbReference type="PROSITE" id="PS50011"/>
    </source>
</evidence>
<dbReference type="PANTHER" id="PTHR24346">
    <property type="entry name" value="MAP/MICROTUBULE AFFINITY-REGULATING KINASE"/>
    <property type="match status" value="1"/>
</dbReference>
<feature type="compositionally biased region" description="Acidic residues" evidence="4">
    <location>
        <begin position="725"/>
        <end position="741"/>
    </location>
</feature>
<accession>A0A168RLV0</accession>
<feature type="compositionally biased region" description="Polar residues" evidence="4">
    <location>
        <begin position="47"/>
        <end position="68"/>
    </location>
</feature>
<evidence type="ECO:0000256" key="4">
    <source>
        <dbReference type="SAM" id="MobiDB-lite"/>
    </source>
</evidence>
<dbReference type="Gene3D" id="1.10.510.10">
    <property type="entry name" value="Transferase(Phosphotransferase) domain 1"/>
    <property type="match status" value="1"/>
</dbReference>
<feature type="compositionally biased region" description="Low complexity" evidence="4">
    <location>
        <begin position="847"/>
        <end position="859"/>
    </location>
</feature>
<gene>
    <name evidence="7" type="primary">ABSGL_12754.1 scaffold 13503</name>
</gene>
<dbReference type="PANTHER" id="PTHR24346:SF51">
    <property type="entry name" value="PAS DOMAIN-CONTAINING SERINE_THREONINE-PROTEIN KINASE"/>
    <property type="match status" value="1"/>
</dbReference>
<organism evidence="7">
    <name type="scientific">Absidia glauca</name>
    <name type="common">Pin mould</name>
    <dbReference type="NCBI Taxonomy" id="4829"/>
    <lineage>
        <taxon>Eukaryota</taxon>
        <taxon>Fungi</taxon>
        <taxon>Fungi incertae sedis</taxon>
        <taxon>Mucoromycota</taxon>
        <taxon>Mucoromycotina</taxon>
        <taxon>Mucoromycetes</taxon>
        <taxon>Mucorales</taxon>
        <taxon>Cunninghamellaceae</taxon>
        <taxon>Absidia</taxon>
    </lineage>
</organism>
<dbReference type="SMART" id="SM00220">
    <property type="entry name" value="S_TKc"/>
    <property type="match status" value="1"/>
</dbReference>
<dbReference type="GO" id="GO:0005829">
    <property type="term" value="C:cytosol"/>
    <property type="evidence" value="ECO:0007669"/>
    <property type="project" value="TreeGrafter"/>
</dbReference>
<dbReference type="SUPFAM" id="SSF56112">
    <property type="entry name" value="Protein kinase-like (PK-like)"/>
    <property type="match status" value="1"/>
</dbReference>
<evidence type="ECO:0000313" key="8">
    <source>
        <dbReference type="Proteomes" id="UP000078561"/>
    </source>
</evidence>
<dbReference type="Pfam" id="PF00069">
    <property type="entry name" value="Pkinase"/>
    <property type="match status" value="1"/>
</dbReference>
<dbReference type="STRING" id="4829.A0A168RLV0"/>
<feature type="compositionally biased region" description="Low complexity" evidence="4">
    <location>
        <begin position="189"/>
        <end position="204"/>
    </location>
</feature>
<feature type="binding site" evidence="3">
    <location>
        <position position="926"/>
    </location>
    <ligand>
        <name>ATP</name>
        <dbReference type="ChEBI" id="CHEBI:30616"/>
    </ligand>
</feature>
<feature type="compositionally biased region" description="Polar residues" evidence="4">
    <location>
        <begin position="263"/>
        <end position="280"/>
    </location>
</feature>
<dbReference type="Gene3D" id="3.30.200.20">
    <property type="entry name" value="Phosphorylase Kinase, domain 1"/>
    <property type="match status" value="1"/>
</dbReference>
<evidence type="ECO:0008006" key="9">
    <source>
        <dbReference type="Google" id="ProtNLM"/>
    </source>
</evidence>
<dbReference type="PROSITE" id="PS00107">
    <property type="entry name" value="PROTEIN_KINASE_ATP"/>
    <property type="match status" value="1"/>
</dbReference>
<feature type="region of interest" description="Disordered" evidence="4">
    <location>
        <begin position="703"/>
        <end position="868"/>
    </location>
</feature>
<evidence type="ECO:0000256" key="2">
    <source>
        <dbReference type="ARBA" id="ARBA00022840"/>
    </source>
</evidence>
<dbReference type="Proteomes" id="UP000078561">
    <property type="component" value="Unassembled WGS sequence"/>
</dbReference>
<feature type="compositionally biased region" description="Polar residues" evidence="4">
    <location>
        <begin position="827"/>
        <end position="846"/>
    </location>
</feature>
<dbReference type="PROSITE" id="PS50112">
    <property type="entry name" value="PAS"/>
    <property type="match status" value="1"/>
</dbReference>
<dbReference type="GO" id="GO:0005524">
    <property type="term" value="F:ATP binding"/>
    <property type="evidence" value="ECO:0007669"/>
    <property type="project" value="UniProtKB-UniRule"/>
</dbReference>
<dbReference type="PROSITE" id="PS50011">
    <property type="entry name" value="PROTEIN_KINASE_DOM"/>
    <property type="match status" value="1"/>
</dbReference>
<dbReference type="FunCoup" id="A0A168RLV0">
    <property type="interactions" value="172"/>
</dbReference>
<dbReference type="GO" id="GO:0045719">
    <property type="term" value="P:negative regulation of glycogen biosynthetic process"/>
    <property type="evidence" value="ECO:0007669"/>
    <property type="project" value="TreeGrafter"/>
</dbReference>
<dbReference type="InterPro" id="IPR017441">
    <property type="entry name" value="Protein_kinase_ATP_BS"/>
</dbReference>